<evidence type="ECO:0000313" key="4">
    <source>
        <dbReference type="Proteomes" id="UP000192257"/>
    </source>
</evidence>
<accession>A0A1X0NDN3</accession>
<name>A0A1X0NDN3_9TRYP</name>
<dbReference type="RefSeq" id="XP_028876807.1">
    <property type="nucleotide sequence ID" value="XM_029031899.1"/>
</dbReference>
<feature type="non-terminal residue" evidence="3">
    <location>
        <position position="1"/>
    </location>
</feature>
<gene>
    <name evidence="3" type="ORF">TM35_001451010</name>
</gene>
<feature type="non-terminal residue" evidence="3">
    <location>
        <position position="102"/>
    </location>
</feature>
<feature type="region of interest" description="Disordered" evidence="1">
    <location>
        <begin position="23"/>
        <end position="102"/>
    </location>
</feature>
<dbReference type="GeneID" id="39991679"/>
<dbReference type="Proteomes" id="UP000192257">
    <property type="component" value="Unassembled WGS sequence"/>
</dbReference>
<comment type="caution">
    <text evidence="3">The sequence shown here is derived from an EMBL/GenBank/DDBJ whole genome shotgun (WGS) entry which is preliminary data.</text>
</comment>
<dbReference type="AlphaFoldDB" id="A0A1X0NDN3"/>
<reference evidence="3 4" key="1">
    <citation type="submission" date="2017-03" db="EMBL/GenBank/DDBJ databases">
        <title>An alternative strategy for trypanosome survival in the mammalian bloodstream revealed through genome and transcriptome analysis of the ubiquitous bovine parasite Trypanosoma (Megatrypanum) theileri.</title>
        <authorList>
            <person name="Kelly S."/>
            <person name="Ivens A."/>
            <person name="Mott A."/>
            <person name="O'Neill E."/>
            <person name="Emms D."/>
            <person name="Macleod O."/>
            <person name="Voorheis P."/>
            <person name="Matthews J."/>
            <person name="Matthews K."/>
            <person name="Carrington M."/>
        </authorList>
    </citation>
    <scope>NUCLEOTIDE SEQUENCE [LARGE SCALE GENOMIC DNA]</scope>
    <source>
        <strain evidence="3">Edinburgh</strain>
    </source>
</reference>
<keyword evidence="2" id="KW-0732">Signal</keyword>
<feature type="signal peptide" evidence="2">
    <location>
        <begin position="1"/>
        <end position="20"/>
    </location>
</feature>
<evidence type="ECO:0000313" key="3">
    <source>
        <dbReference type="EMBL" id="ORC80778.1"/>
    </source>
</evidence>
<evidence type="ECO:0000256" key="1">
    <source>
        <dbReference type="SAM" id="MobiDB-lite"/>
    </source>
</evidence>
<evidence type="ECO:0008006" key="5">
    <source>
        <dbReference type="Google" id="ProtNLM"/>
    </source>
</evidence>
<proteinExistence type="predicted"/>
<dbReference type="VEuPathDB" id="TriTrypDB:TM35_001451010"/>
<organism evidence="3 4">
    <name type="scientific">Trypanosoma theileri</name>
    <dbReference type="NCBI Taxonomy" id="67003"/>
    <lineage>
        <taxon>Eukaryota</taxon>
        <taxon>Discoba</taxon>
        <taxon>Euglenozoa</taxon>
        <taxon>Kinetoplastea</taxon>
        <taxon>Metakinetoplastina</taxon>
        <taxon>Trypanosomatida</taxon>
        <taxon>Trypanosomatidae</taxon>
        <taxon>Trypanosoma</taxon>
    </lineage>
</organism>
<feature type="compositionally biased region" description="Basic and acidic residues" evidence="1">
    <location>
        <begin position="82"/>
        <end position="96"/>
    </location>
</feature>
<protein>
    <recommendedName>
        <fullName evidence="5">Surface protease GP63</fullName>
    </recommendedName>
</protein>
<evidence type="ECO:0000256" key="2">
    <source>
        <dbReference type="SAM" id="SignalP"/>
    </source>
</evidence>
<feature type="chain" id="PRO_5012055043" description="Surface protease GP63" evidence="2">
    <location>
        <begin position="21"/>
        <end position="102"/>
    </location>
</feature>
<keyword evidence="4" id="KW-1185">Reference proteome</keyword>
<sequence>VLCFLALLLSVVSLCVTAEATPSLAVDSGGPCPAGTEPSADGNNCSPTPAAVGTPTPSLPHPGGDGDACTTASTSSECPRITSEREGALTDCKDSSETEGCI</sequence>
<dbReference type="EMBL" id="NBCO01000145">
    <property type="protein sequence ID" value="ORC80778.1"/>
    <property type="molecule type" value="Genomic_DNA"/>
</dbReference>